<accession>A0A1S3SPN2</accession>
<name>A0A1S3SPN2_SALSA</name>
<dbReference type="STRING" id="8030.ENSSSAP00000016925"/>
<sequence length="127" mass="14229">MADLSLPVLVLAGLGLFLSSRDRTQGVVPWLLMAMLLLYFLFFTWRANLDTSRPLLLGVSLCRWSGSGFRVMLWCVCCLGLKWTHRPGEEARPWGSVEGRRLALHYRSPGTHGTLQPSVDIVSSKIN</sequence>
<keyword evidence="1" id="KW-0472">Membrane</keyword>
<evidence type="ECO:0000313" key="2">
    <source>
        <dbReference type="Proteomes" id="UP001652741"/>
    </source>
</evidence>
<evidence type="ECO:0000256" key="1">
    <source>
        <dbReference type="SAM" id="Phobius"/>
    </source>
</evidence>
<keyword evidence="2" id="KW-1185">Reference proteome</keyword>
<dbReference type="Proteomes" id="UP001652741">
    <property type="component" value="Chromosome ssa09"/>
</dbReference>
<dbReference type="RefSeq" id="XP_014066290.2">
    <property type="nucleotide sequence ID" value="XM_014210815.2"/>
</dbReference>
<protein>
    <submittedName>
        <fullName evidence="3">Transmembrane protein 260</fullName>
    </submittedName>
</protein>
<dbReference type="AlphaFoldDB" id="A0A1S3SPN2"/>
<dbReference type="GeneID" id="106611017"/>
<keyword evidence="1 3" id="KW-0812">Transmembrane</keyword>
<keyword evidence="1" id="KW-1133">Transmembrane helix</keyword>
<feature type="transmembrane region" description="Helical" evidence="1">
    <location>
        <begin position="29"/>
        <end position="47"/>
    </location>
</feature>
<proteinExistence type="predicted"/>
<evidence type="ECO:0000313" key="3">
    <source>
        <dbReference type="RefSeq" id="XP_014066290.2"/>
    </source>
</evidence>
<reference evidence="3" key="1">
    <citation type="submission" date="2025-08" db="UniProtKB">
        <authorList>
            <consortium name="RefSeq"/>
        </authorList>
    </citation>
    <scope>IDENTIFICATION</scope>
</reference>
<dbReference type="KEGG" id="sasa:106611017"/>
<gene>
    <name evidence="3" type="primary">LOC106611017</name>
</gene>
<dbReference type="PaxDb" id="8030-ENSSSAP00000016925"/>
<organism evidence="2 3">
    <name type="scientific">Salmo salar</name>
    <name type="common">Atlantic salmon</name>
    <dbReference type="NCBI Taxonomy" id="8030"/>
    <lineage>
        <taxon>Eukaryota</taxon>
        <taxon>Metazoa</taxon>
        <taxon>Chordata</taxon>
        <taxon>Craniata</taxon>
        <taxon>Vertebrata</taxon>
        <taxon>Euteleostomi</taxon>
        <taxon>Actinopterygii</taxon>
        <taxon>Neopterygii</taxon>
        <taxon>Teleostei</taxon>
        <taxon>Protacanthopterygii</taxon>
        <taxon>Salmoniformes</taxon>
        <taxon>Salmonidae</taxon>
        <taxon>Salmoninae</taxon>
        <taxon>Salmo</taxon>
    </lineage>
</organism>